<dbReference type="Proteomes" id="UP000316649">
    <property type="component" value="Unassembled WGS sequence"/>
</dbReference>
<dbReference type="PANTHER" id="PTHR42953">
    <property type="entry name" value="HIGH-AFFINITY ZINC UPTAKE SYSTEM PROTEIN ZNUA-RELATED"/>
    <property type="match status" value="1"/>
</dbReference>
<organism evidence="6 7">
    <name type="scientific">Sedimenticola selenatireducens</name>
    <dbReference type="NCBI Taxonomy" id="191960"/>
    <lineage>
        <taxon>Bacteria</taxon>
        <taxon>Pseudomonadati</taxon>
        <taxon>Pseudomonadota</taxon>
        <taxon>Gammaproteobacteria</taxon>
        <taxon>Chromatiales</taxon>
        <taxon>Sedimenticolaceae</taxon>
        <taxon>Sedimenticola</taxon>
    </lineage>
</organism>
<dbReference type="RefSeq" id="WP_144359520.1">
    <property type="nucleotide sequence ID" value="NZ_VMNH01000016.1"/>
</dbReference>
<sequence>MHLLGLLALFFGVLAEAAPLSVTVTILPQKFFVERIGGEHVQVSVLVGPGQSPETFEPLPRQMAVLSGSSLFHRIGVPFEDVWMEGLRSTYPELVFLDAREGVSLREMEAAGGHHHDDDAHHAHAGADPHIWLDPANVRIMIDHLRDQLITLDPQHAADYRENHTRFSNELAQLEQSIRVQLGPMKGRKFMVFHPSWGYFADAFQLKQLPIENEGKESGARTLMRLIDQARHESIRVIFVQQQFSTRQAEALANAINGQLVTLDPLAESYFDNMRKVASAISEAYQ</sequence>
<evidence type="ECO:0000256" key="5">
    <source>
        <dbReference type="ARBA" id="ARBA00022906"/>
    </source>
</evidence>
<keyword evidence="5" id="KW-0864">Zinc transport</keyword>
<reference evidence="6 7" key="1">
    <citation type="submission" date="2019-07" db="EMBL/GenBank/DDBJ databases">
        <title>The pathways for chlorine oxyanion respiration interact through the shared metabolite chlorate.</title>
        <authorList>
            <person name="Barnum T.P."/>
            <person name="Cheng Y."/>
            <person name="Hill K.A."/>
            <person name="Lucas L.N."/>
            <person name="Carlson H.K."/>
            <person name="Coates J.D."/>
        </authorList>
    </citation>
    <scope>NUCLEOTIDE SEQUENCE [LARGE SCALE GENOMIC DNA]</scope>
    <source>
        <strain evidence="6 7">BK-1</strain>
    </source>
</reference>
<comment type="caution">
    <text evidence="6">The sequence shown here is derived from an EMBL/GenBank/DDBJ whole genome shotgun (WGS) entry which is preliminary data.</text>
</comment>
<protein>
    <recommendedName>
        <fullName evidence="2">High-affinity zinc uptake system protein ZnuA</fullName>
    </recommendedName>
</protein>
<dbReference type="GO" id="GO:0006829">
    <property type="term" value="P:zinc ion transport"/>
    <property type="evidence" value="ECO:0007669"/>
    <property type="project" value="UniProtKB-KW"/>
</dbReference>
<dbReference type="Pfam" id="PF01297">
    <property type="entry name" value="ZnuA"/>
    <property type="match status" value="1"/>
</dbReference>
<evidence type="ECO:0000256" key="2">
    <source>
        <dbReference type="ARBA" id="ARBA00015915"/>
    </source>
</evidence>
<gene>
    <name evidence="6" type="ORF">FHP88_13070</name>
</gene>
<dbReference type="InterPro" id="IPR050492">
    <property type="entry name" value="Bact_metal-bind_prot9"/>
</dbReference>
<dbReference type="GO" id="GO:0046872">
    <property type="term" value="F:metal ion binding"/>
    <property type="evidence" value="ECO:0007669"/>
    <property type="project" value="InterPro"/>
</dbReference>
<dbReference type="OrthoDB" id="9793396at2"/>
<comment type="similarity">
    <text evidence="1">Belongs to the bacterial solute-binding protein 9 family.</text>
</comment>
<evidence type="ECO:0000256" key="4">
    <source>
        <dbReference type="ARBA" id="ARBA00022729"/>
    </source>
</evidence>
<dbReference type="InterPro" id="IPR006127">
    <property type="entry name" value="ZnuA-like"/>
</dbReference>
<keyword evidence="5" id="KW-0862">Zinc</keyword>
<accession>A0A557S522</accession>
<keyword evidence="3" id="KW-0813">Transport</keyword>
<dbReference type="SUPFAM" id="SSF53807">
    <property type="entry name" value="Helical backbone' metal receptor"/>
    <property type="match status" value="1"/>
</dbReference>
<dbReference type="PANTHER" id="PTHR42953:SF3">
    <property type="entry name" value="HIGH-AFFINITY ZINC UPTAKE SYSTEM PROTEIN ZNUA"/>
    <property type="match status" value="1"/>
</dbReference>
<keyword evidence="5" id="KW-0406">Ion transport</keyword>
<keyword evidence="7" id="KW-1185">Reference proteome</keyword>
<evidence type="ECO:0000256" key="1">
    <source>
        <dbReference type="ARBA" id="ARBA00011028"/>
    </source>
</evidence>
<dbReference type="Gene3D" id="3.40.50.1980">
    <property type="entry name" value="Nitrogenase molybdenum iron protein domain"/>
    <property type="match status" value="2"/>
</dbReference>
<evidence type="ECO:0000256" key="3">
    <source>
        <dbReference type="ARBA" id="ARBA00022448"/>
    </source>
</evidence>
<proteinExistence type="inferred from homology"/>
<name>A0A557S522_9GAMM</name>
<dbReference type="EMBL" id="VMNH01000016">
    <property type="protein sequence ID" value="TVO72516.1"/>
    <property type="molecule type" value="Genomic_DNA"/>
</dbReference>
<keyword evidence="4" id="KW-0732">Signal</keyword>
<evidence type="ECO:0000313" key="7">
    <source>
        <dbReference type="Proteomes" id="UP000316649"/>
    </source>
</evidence>
<evidence type="ECO:0000313" key="6">
    <source>
        <dbReference type="EMBL" id="TVO72516.1"/>
    </source>
</evidence>
<dbReference type="AlphaFoldDB" id="A0A557S522"/>